<keyword evidence="5" id="KW-1185">Reference proteome</keyword>
<reference evidence="4 5" key="1">
    <citation type="submission" date="2024-04" db="EMBL/GenBank/DDBJ databases">
        <title>Genome assembly C_amara_ONT_v2.</title>
        <authorList>
            <person name="Yant L."/>
            <person name="Moore C."/>
            <person name="Slenker M."/>
        </authorList>
    </citation>
    <scope>NUCLEOTIDE SEQUENCE [LARGE SCALE GENOMIC DNA]</scope>
    <source>
        <tissue evidence="4">Leaf</tissue>
    </source>
</reference>
<evidence type="ECO:0000256" key="3">
    <source>
        <dbReference type="ARBA" id="ARBA00022604"/>
    </source>
</evidence>
<comment type="caution">
    <text evidence="4">The sequence shown here is derived from an EMBL/GenBank/DDBJ whole genome shotgun (WGS) entry which is preliminary data.</text>
</comment>
<dbReference type="Pfam" id="PF02519">
    <property type="entry name" value="Auxin_inducible"/>
    <property type="match status" value="1"/>
</dbReference>
<accession>A0ABD0ZK10</accession>
<evidence type="ECO:0000256" key="1">
    <source>
        <dbReference type="ARBA" id="ARBA00006974"/>
    </source>
</evidence>
<evidence type="ECO:0000313" key="5">
    <source>
        <dbReference type="Proteomes" id="UP001558713"/>
    </source>
</evidence>
<dbReference type="Proteomes" id="UP001558713">
    <property type="component" value="Unassembled WGS sequence"/>
</dbReference>
<protein>
    <submittedName>
        <fullName evidence="4">Auxin-responsive protein SAUR71</fullName>
    </submittedName>
</protein>
<comment type="similarity">
    <text evidence="1">Belongs to the ARG7 family.</text>
</comment>
<dbReference type="PANTHER" id="PTHR31374:SF216">
    <property type="entry name" value="SAUR-LIKE AUXIN-RESPONSIVE PROTEIN FAMILY"/>
    <property type="match status" value="1"/>
</dbReference>
<name>A0ABD0ZK10_CARAN</name>
<dbReference type="InterPro" id="IPR003676">
    <property type="entry name" value="SAUR_fam"/>
</dbReference>
<keyword evidence="2" id="KW-0217">Developmental protein</keyword>
<keyword evidence="3" id="KW-0341">Growth regulation</keyword>
<evidence type="ECO:0000256" key="2">
    <source>
        <dbReference type="ARBA" id="ARBA00022473"/>
    </source>
</evidence>
<dbReference type="PANTHER" id="PTHR31374">
    <property type="entry name" value="AUXIN-INDUCED PROTEIN-LIKE-RELATED"/>
    <property type="match status" value="1"/>
</dbReference>
<evidence type="ECO:0000313" key="4">
    <source>
        <dbReference type="EMBL" id="KAL1195013.1"/>
    </source>
</evidence>
<gene>
    <name evidence="4" type="ORF">V5N11_031105</name>
</gene>
<proteinExistence type="inferred from homology"/>
<dbReference type="AlphaFoldDB" id="A0ABD0ZK10"/>
<organism evidence="4 5">
    <name type="scientific">Cardamine amara subsp. amara</name>
    <dbReference type="NCBI Taxonomy" id="228776"/>
    <lineage>
        <taxon>Eukaryota</taxon>
        <taxon>Viridiplantae</taxon>
        <taxon>Streptophyta</taxon>
        <taxon>Embryophyta</taxon>
        <taxon>Tracheophyta</taxon>
        <taxon>Spermatophyta</taxon>
        <taxon>Magnoliopsida</taxon>
        <taxon>eudicotyledons</taxon>
        <taxon>Gunneridae</taxon>
        <taxon>Pentapetalae</taxon>
        <taxon>rosids</taxon>
        <taxon>malvids</taxon>
        <taxon>Brassicales</taxon>
        <taxon>Brassicaceae</taxon>
        <taxon>Cardamineae</taxon>
        <taxon>Cardamine</taxon>
    </lineage>
</organism>
<sequence length="96" mass="11045">MRSVVKKLLSCGTKSYASSRTLALPEESRVRIYVCKDRETQCKLEVDTSLLNHPMLEDLLRLSQEEFGHSYEGALRIACDIDVFIKLINLFKSQKH</sequence>
<dbReference type="EMBL" id="JBANAX010000737">
    <property type="protein sequence ID" value="KAL1195013.1"/>
    <property type="molecule type" value="Genomic_DNA"/>
</dbReference>